<feature type="region of interest" description="Disordered" evidence="3">
    <location>
        <begin position="99"/>
        <end position="128"/>
    </location>
</feature>
<evidence type="ECO:0000313" key="6">
    <source>
        <dbReference type="EMBL" id="TCT13492.1"/>
    </source>
</evidence>
<dbReference type="Pfam" id="PF01464">
    <property type="entry name" value="SLT"/>
    <property type="match status" value="1"/>
</dbReference>
<evidence type="ECO:0000256" key="1">
    <source>
        <dbReference type="ARBA" id="ARBA00007734"/>
    </source>
</evidence>
<dbReference type="AlphaFoldDB" id="A0A4R3MIM2"/>
<comment type="caution">
    <text evidence="6">The sequence shown here is derived from an EMBL/GenBank/DDBJ whole genome shotgun (WGS) entry which is preliminary data.</text>
</comment>
<reference evidence="6 7" key="1">
    <citation type="submission" date="2019-03" db="EMBL/GenBank/DDBJ databases">
        <title>Genomic Encyclopedia of Type Strains, Phase IV (KMG-IV): sequencing the most valuable type-strain genomes for metagenomic binning, comparative biology and taxonomic classification.</title>
        <authorList>
            <person name="Goeker M."/>
        </authorList>
    </citation>
    <scope>NUCLEOTIDE SEQUENCE [LARGE SCALE GENOMIC DNA]</scope>
    <source>
        <strain evidence="6 7">DSM 19345</strain>
    </source>
</reference>
<sequence length="251" mass="25601">MTTTKAASRGAMALVLMLGVPVVAAEAGVRYEDASLPVPAGSIQAGTTGRGEAVTVVVRGQPGASTAGFSGRPSGLMPKVAGGRTAADPSMPLEAALPDEAAQAGSGRADRDAQATAAAQTARRGGQPYADHIARHARSAGVPVELAMAVVRIESNHDPRARGRAGEIGLMQIKPQTARGLGFSGPAAALYDPDTNLKWGMKYLAGAYRLAGGDTCGTILRYQAGHGARRMTAAASAYCGKVKRHMAGQRV</sequence>
<feature type="signal peptide" evidence="4">
    <location>
        <begin position="1"/>
        <end position="24"/>
    </location>
</feature>
<dbReference type="Proteomes" id="UP000295678">
    <property type="component" value="Unassembled WGS sequence"/>
</dbReference>
<organism evidence="6 7">
    <name type="scientific">Tepidamorphus gemmatus</name>
    <dbReference type="NCBI Taxonomy" id="747076"/>
    <lineage>
        <taxon>Bacteria</taxon>
        <taxon>Pseudomonadati</taxon>
        <taxon>Pseudomonadota</taxon>
        <taxon>Alphaproteobacteria</taxon>
        <taxon>Hyphomicrobiales</taxon>
        <taxon>Tepidamorphaceae</taxon>
        <taxon>Tepidamorphus</taxon>
    </lineage>
</organism>
<dbReference type="SUPFAM" id="SSF53955">
    <property type="entry name" value="Lysozyme-like"/>
    <property type="match status" value="1"/>
</dbReference>
<evidence type="ECO:0000256" key="4">
    <source>
        <dbReference type="SAM" id="SignalP"/>
    </source>
</evidence>
<dbReference type="InterPro" id="IPR023346">
    <property type="entry name" value="Lysozyme-like_dom_sf"/>
</dbReference>
<keyword evidence="7" id="KW-1185">Reference proteome</keyword>
<protein>
    <submittedName>
        <fullName evidence="6">Transglycosylase-like protein with SLT domain</fullName>
    </submittedName>
</protein>
<accession>A0A4R3MIM2</accession>
<name>A0A4R3MIM2_9HYPH</name>
<evidence type="ECO:0000256" key="3">
    <source>
        <dbReference type="SAM" id="MobiDB-lite"/>
    </source>
</evidence>
<comment type="similarity">
    <text evidence="2">Belongs to the virb1 family.</text>
</comment>
<feature type="domain" description="Transglycosylase SLT" evidence="5">
    <location>
        <begin position="135"/>
        <end position="231"/>
    </location>
</feature>
<proteinExistence type="inferred from homology"/>
<evidence type="ECO:0000256" key="2">
    <source>
        <dbReference type="ARBA" id="ARBA00009387"/>
    </source>
</evidence>
<keyword evidence="4" id="KW-0732">Signal</keyword>
<evidence type="ECO:0000259" key="5">
    <source>
        <dbReference type="Pfam" id="PF01464"/>
    </source>
</evidence>
<dbReference type="Gene3D" id="1.10.530.10">
    <property type="match status" value="1"/>
</dbReference>
<dbReference type="PANTHER" id="PTHR37423:SF2">
    <property type="entry name" value="MEMBRANE-BOUND LYTIC MUREIN TRANSGLYCOSYLASE C"/>
    <property type="match status" value="1"/>
</dbReference>
<dbReference type="EMBL" id="SMAK01000001">
    <property type="protein sequence ID" value="TCT13492.1"/>
    <property type="molecule type" value="Genomic_DNA"/>
</dbReference>
<feature type="compositionally biased region" description="Low complexity" evidence="3">
    <location>
        <begin position="114"/>
        <end position="124"/>
    </location>
</feature>
<feature type="chain" id="PRO_5020704402" evidence="4">
    <location>
        <begin position="25"/>
        <end position="251"/>
    </location>
</feature>
<evidence type="ECO:0000313" key="7">
    <source>
        <dbReference type="Proteomes" id="UP000295678"/>
    </source>
</evidence>
<comment type="similarity">
    <text evidence="1">Belongs to the transglycosylase Slt family.</text>
</comment>
<dbReference type="PANTHER" id="PTHR37423">
    <property type="entry name" value="SOLUBLE LYTIC MUREIN TRANSGLYCOSYLASE-RELATED"/>
    <property type="match status" value="1"/>
</dbReference>
<gene>
    <name evidence="6" type="ORF">EDC22_101359</name>
</gene>
<dbReference type="InterPro" id="IPR008258">
    <property type="entry name" value="Transglycosylase_SLT_dom_1"/>
</dbReference>
<dbReference type="RefSeq" id="WP_245499578.1">
    <property type="nucleotide sequence ID" value="NZ_SMAK01000001.1"/>
</dbReference>